<dbReference type="Proteomes" id="UP000322981">
    <property type="component" value="Unassembled WGS sequence"/>
</dbReference>
<dbReference type="InterPro" id="IPR005069">
    <property type="entry name" value="Nucl-diP-sugar_transferase"/>
</dbReference>
<proteinExistence type="predicted"/>
<dbReference type="EMBL" id="VWXX01000026">
    <property type="protein sequence ID" value="KAA6183939.1"/>
    <property type="molecule type" value="Genomic_DNA"/>
</dbReference>
<dbReference type="PANTHER" id="PTHR46936">
    <property type="entry name" value="ARABINOSYLTRANSFERASE XEG113"/>
    <property type="match status" value="1"/>
</dbReference>
<keyword evidence="2" id="KW-0808">Transferase</keyword>
<comment type="caution">
    <text evidence="2">The sequence shown here is derived from an EMBL/GenBank/DDBJ whole genome shotgun (WGS) entry which is preliminary data.</text>
</comment>
<sequence>MFMKMKKLVRLALSKYQKIRAKAAFRKQNLKSGVMAFQRALDLDDNARLSMLNRILPNSWGRVDAKLIEPLKETYLKEGEAYLAAGEDDVAGEKLAAAIVLSNEFSEQRDFEKLISPIICDDHLIVTQVAYNYFPIFEIWHRNMLRLGIENILLIALDPLTAERARLMGIRYWYLPIFAFQKSARRLIWTETLKVRRKVLDAGVSYLHSDADAIWLKDVRQIVLSQDADFVTSIADGAPKNALDRWGFVMCLGFYLCRSNTRTKGVYDQYIKMCDHLGHDQNSLNQIFLDAGFNWVPDKNGYKHGSGPGIDVSATILPERIVSRPRTLHEKIDTGVLHPVLSARTIREKIEILDNFGIDVGKSREMAAKK</sequence>
<protein>
    <submittedName>
        <fullName evidence="2">Glycosyltransferase family 77 protein</fullName>
    </submittedName>
</protein>
<evidence type="ECO:0000313" key="2">
    <source>
        <dbReference type="EMBL" id="KAA6183939.1"/>
    </source>
</evidence>
<dbReference type="InterPro" id="IPR053250">
    <property type="entry name" value="Glycosyltransferase_77"/>
</dbReference>
<evidence type="ECO:0000259" key="1">
    <source>
        <dbReference type="Pfam" id="PF03407"/>
    </source>
</evidence>
<dbReference type="GO" id="GO:0052636">
    <property type="term" value="F:arabinosyltransferase activity"/>
    <property type="evidence" value="ECO:0007669"/>
    <property type="project" value="TreeGrafter"/>
</dbReference>
<accession>A0A5M8FGW4</accession>
<feature type="domain" description="Nucleotide-diphospho-sugar transferase" evidence="1">
    <location>
        <begin position="149"/>
        <end position="318"/>
    </location>
</feature>
<name>A0A5M8FGW4_9GAMM</name>
<keyword evidence="3" id="KW-1185">Reference proteome</keyword>
<dbReference type="Pfam" id="PF03407">
    <property type="entry name" value="Nucleotid_trans"/>
    <property type="match status" value="1"/>
</dbReference>
<gene>
    <name evidence="2" type="ORF">F2Q65_14120</name>
</gene>
<evidence type="ECO:0000313" key="3">
    <source>
        <dbReference type="Proteomes" id="UP000322981"/>
    </source>
</evidence>
<reference evidence="2 3" key="1">
    <citation type="submission" date="2019-09" db="EMBL/GenBank/DDBJ databases">
        <title>Whole-genome sequence of the purple sulfur bacterium Thiohalocapsa marina DSM 19078.</title>
        <authorList>
            <person name="Kyndt J.A."/>
            <person name="Meyer T.E."/>
        </authorList>
    </citation>
    <scope>NUCLEOTIDE SEQUENCE [LARGE SCALE GENOMIC DNA]</scope>
    <source>
        <strain evidence="2 3">DSM 19078</strain>
    </source>
</reference>
<dbReference type="PANTHER" id="PTHR46936:SF1">
    <property type="entry name" value="ARABINOSYLTRANSFERASE XEG113"/>
    <property type="match status" value="1"/>
</dbReference>
<dbReference type="AlphaFoldDB" id="A0A5M8FGW4"/>
<organism evidence="2 3">
    <name type="scientific">Thiohalocapsa marina</name>
    <dbReference type="NCBI Taxonomy" id="424902"/>
    <lineage>
        <taxon>Bacteria</taxon>
        <taxon>Pseudomonadati</taxon>
        <taxon>Pseudomonadota</taxon>
        <taxon>Gammaproteobacteria</taxon>
        <taxon>Chromatiales</taxon>
        <taxon>Chromatiaceae</taxon>
        <taxon>Thiohalocapsa</taxon>
    </lineage>
</organism>
<dbReference type="OrthoDB" id="8453827at2"/>